<dbReference type="InterPro" id="IPR009593">
    <property type="entry name" value="DUF1203"/>
</dbReference>
<evidence type="ECO:0000313" key="1">
    <source>
        <dbReference type="EMBL" id="GLK62671.1"/>
    </source>
</evidence>
<dbReference type="Pfam" id="PF06718">
    <property type="entry name" value="DUF1203"/>
    <property type="match status" value="1"/>
</dbReference>
<gene>
    <name evidence="1" type="ORF">GCM10017635_01390</name>
</gene>
<dbReference type="Proteomes" id="UP001143349">
    <property type="component" value="Unassembled WGS sequence"/>
</dbReference>
<dbReference type="EMBL" id="BSFH01000005">
    <property type="protein sequence ID" value="GLK62671.1"/>
    <property type="molecule type" value="Genomic_DNA"/>
</dbReference>
<accession>A0AAD3RSD4</accession>
<reference evidence="1" key="1">
    <citation type="journal article" date="2014" name="Int. J. Syst. Evol. Microbiol.">
        <title>Complete genome sequence of Corynebacterium casei LMG S-19264T (=DSM 44701T), isolated from a smear-ripened cheese.</title>
        <authorList>
            <consortium name="US DOE Joint Genome Institute (JGI-PGF)"/>
            <person name="Walter F."/>
            <person name="Albersmeier A."/>
            <person name="Kalinowski J."/>
            <person name="Ruckert C."/>
        </authorList>
    </citation>
    <scope>NUCLEOTIDE SEQUENCE</scope>
    <source>
        <strain evidence="1">VKM B-2222</strain>
    </source>
</reference>
<name>A0AAD3RSD4_9RHOB</name>
<proteinExistence type="predicted"/>
<reference evidence="1" key="2">
    <citation type="submission" date="2023-01" db="EMBL/GenBank/DDBJ databases">
        <authorList>
            <person name="Sun Q."/>
            <person name="Evtushenko L."/>
        </authorList>
    </citation>
    <scope>NUCLEOTIDE SEQUENCE</scope>
    <source>
        <strain evidence="1">VKM B-2222</strain>
    </source>
</reference>
<dbReference type="AlphaFoldDB" id="A0AAD3RSD4"/>
<evidence type="ECO:0000313" key="2">
    <source>
        <dbReference type="Proteomes" id="UP001143349"/>
    </source>
</evidence>
<evidence type="ECO:0008006" key="3">
    <source>
        <dbReference type="Google" id="ProtNLM"/>
    </source>
</evidence>
<dbReference type="PIRSF" id="PIRSF034110">
    <property type="entry name" value="DUF1203"/>
    <property type="match status" value="1"/>
</dbReference>
<organism evidence="1 2">
    <name type="scientific">Paracoccus kondratievae</name>
    <dbReference type="NCBI Taxonomy" id="135740"/>
    <lineage>
        <taxon>Bacteria</taxon>
        <taxon>Pseudomonadati</taxon>
        <taxon>Pseudomonadota</taxon>
        <taxon>Alphaproteobacteria</taxon>
        <taxon>Rhodobacterales</taxon>
        <taxon>Paracoccaceae</taxon>
        <taxon>Paracoccus</taxon>
    </lineage>
</organism>
<sequence>MKKVTFLPLPSDHVKALRSGGRDAYGCLPERTISDGKGNPCRHCPGLIPKGAGMLILACRPFDELQPYAETGPIFLCADECQPWAGDGLPPMLESPDYLLKGYTADQRIRYGTGKIVAKDEISSYAAELLACDDISFVDVRSARNNCFQTRIVRAS</sequence>
<comment type="caution">
    <text evidence="1">The sequence shown here is derived from an EMBL/GenBank/DDBJ whole genome shotgun (WGS) entry which is preliminary data.</text>
</comment>
<keyword evidence="2" id="KW-1185">Reference proteome</keyword>
<protein>
    <recommendedName>
        <fullName evidence="3">DUF1203 domain-containing protein</fullName>
    </recommendedName>
</protein>